<keyword evidence="2" id="KW-1185">Reference proteome</keyword>
<proteinExistence type="predicted"/>
<evidence type="ECO:0000313" key="1">
    <source>
        <dbReference type="EMBL" id="MDJ1176367.1"/>
    </source>
</evidence>
<reference evidence="1 2" key="1">
    <citation type="submission" date="2023-01" db="EMBL/GenBank/DDBJ databases">
        <title>Novel diversity within Roseofilum (Cyanobacteria; Desertifilaceae) from marine benthic mats with descriptions of four novel species.</title>
        <authorList>
            <person name="Wang Y."/>
            <person name="Berthold D.E."/>
            <person name="Hu J."/>
            <person name="Lefler F.W."/>
            <person name="Laughinghouse H.D. IV."/>
        </authorList>
    </citation>
    <scope>NUCLEOTIDE SEQUENCE [LARGE SCALE GENOMIC DNA]</scope>
    <source>
        <strain evidence="1 2">BLCC-M114</strain>
    </source>
</reference>
<evidence type="ECO:0000313" key="2">
    <source>
        <dbReference type="Proteomes" id="UP001235849"/>
    </source>
</evidence>
<comment type="caution">
    <text evidence="1">The sequence shown here is derived from an EMBL/GenBank/DDBJ whole genome shotgun (WGS) entry which is preliminary data.</text>
</comment>
<dbReference type="Proteomes" id="UP001235849">
    <property type="component" value="Unassembled WGS sequence"/>
</dbReference>
<gene>
    <name evidence="1" type="ORF">PMG25_19980</name>
</gene>
<name>A0ABT7BB18_9CYAN</name>
<sequence length="109" mass="12276">MTEERDDFMGFSFVLPKGLVDEQGNLHREGAIRLATGQDEIMGDRHPNLSDYPDYRTLVMLSRTIEKLGTLTSVTPEALENLFLVDLDYLLDLYNTINPAEAELVLSGE</sequence>
<accession>A0ABT7BB18</accession>
<dbReference type="EMBL" id="JAQOSO010000102">
    <property type="protein sequence ID" value="MDJ1176367.1"/>
    <property type="molecule type" value="Genomic_DNA"/>
</dbReference>
<organism evidence="1 2">
    <name type="scientific">Roseofilum capinflatum BLCC-M114</name>
    <dbReference type="NCBI Taxonomy" id="3022440"/>
    <lineage>
        <taxon>Bacteria</taxon>
        <taxon>Bacillati</taxon>
        <taxon>Cyanobacteriota</taxon>
        <taxon>Cyanophyceae</taxon>
        <taxon>Desertifilales</taxon>
        <taxon>Desertifilaceae</taxon>
        <taxon>Roseofilum</taxon>
        <taxon>Roseofilum capinflatum</taxon>
    </lineage>
</organism>
<protein>
    <recommendedName>
        <fullName evidence="3">Phage tail assembly protein</fullName>
    </recommendedName>
</protein>
<evidence type="ECO:0008006" key="3">
    <source>
        <dbReference type="Google" id="ProtNLM"/>
    </source>
</evidence>
<dbReference type="RefSeq" id="WP_283768652.1">
    <property type="nucleotide sequence ID" value="NZ_JAQOSO010000102.1"/>
</dbReference>